<sequence>MSDFTPITTQDEFDAAIRERLNRAEQKFAQKYSDYDEIKSNNATLEETIATQTKQIEEFTEKQSGHEKELAELHNRISVYEKNDMKIRVAHEAGIPYELAGKLSGDDEDALRKDAETFKSFLGKPKTPPLRDTEPSGGDMKKAALKSMLGNLRKE</sequence>
<feature type="region of interest" description="Disordered" evidence="2">
    <location>
        <begin position="117"/>
        <end position="155"/>
    </location>
</feature>
<proteinExistence type="predicted"/>
<gene>
    <name evidence="3" type="ORF">C5Q96_06695</name>
</gene>
<keyword evidence="4" id="KW-1185">Reference proteome</keyword>
<dbReference type="RefSeq" id="WP_106057605.1">
    <property type="nucleotide sequence ID" value="NZ_CP027228.1"/>
</dbReference>
<accession>A0A2S0L5H5</accession>
<evidence type="ECO:0000313" key="3">
    <source>
        <dbReference type="EMBL" id="AVM48550.1"/>
    </source>
</evidence>
<keyword evidence="1" id="KW-0175">Coiled coil</keyword>
<name>A0A2S0L5H5_9FIRM</name>
<organism evidence="3 4">
    <name type="scientific">Mogibacterium diversum</name>
    <dbReference type="NCBI Taxonomy" id="114527"/>
    <lineage>
        <taxon>Bacteria</taxon>
        <taxon>Bacillati</taxon>
        <taxon>Bacillota</taxon>
        <taxon>Clostridia</taxon>
        <taxon>Peptostreptococcales</taxon>
        <taxon>Anaerovoracaceae</taxon>
        <taxon>Mogibacterium</taxon>
    </lineage>
</organism>
<dbReference type="InterPro" id="IPR025580">
    <property type="entry name" value="Gp46"/>
</dbReference>
<evidence type="ECO:0000313" key="4">
    <source>
        <dbReference type="Proteomes" id="UP000237883"/>
    </source>
</evidence>
<evidence type="ECO:0000256" key="2">
    <source>
        <dbReference type="SAM" id="MobiDB-lite"/>
    </source>
</evidence>
<dbReference type="Pfam" id="PF14265">
    <property type="entry name" value="DUF4355"/>
    <property type="match status" value="1"/>
</dbReference>
<feature type="coiled-coil region" evidence="1">
    <location>
        <begin position="35"/>
        <end position="83"/>
    </location>
</feature>
<dbReference type="AlphaFoldDB" id="A0A2S0L5H5"/>
<reference evidence="4" key="1">
    <citation type="submission" date="2018-02" db="EMBL/GenBank/DDBJ databases">
        <authorList>
            <person name="Holder M.E."/>
            <person name="Ajami N.J."/>
            <person name="Petrosino J.F."/>
        </authorList>
    </citation>
    <scope>NUCLEOTIDE SEQUENCE [LARGE SCALE GENOMIC DNA]</scope>
    <source>
        <strain evidence="4">CCUG 47132</strain>
    </source>
</reference>
<dbReference type="GeneID" id="78391949"/>
<feature type="compositionally biased region" description="Basic and acidic residues" evidence="2">
    <location>
        <begin position="129"/>
        <end position="142"/>
    </location>
</feature>
<dbReference type="KEGG" id="mdv:C5Q96_06695"/>
<protein>
    <submittedName>
        <fullName evidence="3">Phage scaffold protein</fullName>
    </submittedName>
</protein>
<dbReference type="EMBL" id="CP027228">
    <property type="protein sequence ID" value="AVM48550.1"/>
    <property type="molecule type" value="Genomic_DNA"/>
</dbReference>
<evidence type="ECO:0000256" key="1">
    <source>
        <dbReference type="SAM" id="Coils"/>
    </source>
</evidence>
<dbReference type="OrthoDB" id="1727344at2"/>
<dbReference type="Proteomes" id="UP000237883">
    <property type="component" value="Chromosome"/>
</dbReference>